<evidence type="ECO:0000256" key="1">
    <source>
        <dbReference type="SAM" id="Phobius"/>
    </source>
</evidence>
<reference evidence="6" key="1">
    <citation type="submission" date="2016-10" db="EMBL/GenBank/DDBJ databases">
        <authorList>
            <person name="Varghese N."/>
            <person name="Submissions S."/>
        </authorList>
    </citation>
    <scope>NUCLEOTIDE SEQUENCE [LARGE SCALE GENOMIC DNA]</scope>
    <source>
        <strain evidence="6">Z-7934</strain>
    </source>
</reference>
<protein>
    <submittedName>
        <fullName evidence="5">Diguanylate cyclase (GGDEF) domain-containing protein</fullName>
    </submittedName>
</protein>
<evidence type="ECO:0000259" key="4">
    <source>
        <dbReference type="PROSITE" id="PS50887"/>
    </source>
</evidence>
<dbReference type="FunFam" id="3.20.20.450:FF:000001">
    <property type="entry name" value="Cyclic di-GMP phosphodiesterase yahA"/>
    <property type="match status" value="1"/>
</dbReference>
<dbReference type="InterPro" id="IPR043128">
    <property type="entry name" value="Rev_trsase/Diguanyl_cyclase"/>
</dbReference>
<feature type="domain" description="GGDEF" evidence="4">
    <location>
        <begin position="383"/>
        <end position="516"/>
    </location>
</feature>
<evidence type="ECO:0000313" key="5">
    <source>
        <dbReference type="EMBL" id="SFH70564.1"/>
    </source>
</evidence>
<dbReference type="Proteomes" id="UP000199287">
    <property type="component" value="Unassembled WGS sequence"/>
</dbReference>
<organism evidence="5 6">
    <name type="scientific">Tindallia magadiensis</name>
    <dbReference type="NCBI Taxonomy" id="69895"/>
    <lineage>
        <taxon>Bacteria</taxon>
        <taxon>Bacillati</taxon>
        <taxon>Bacillota</taxon>
        <taxon>Clostridia</taxon>
        <taxon>Peptostreptococcales</taxon>
        <taxon>Tindalliaceae</taxon>
        <taxon>Tindallia</taxon>
    </lineage>
</organism>
<dbReference type="GO" id="GO:0016020">
    <property type="term" value="C:membrane"/>
    <property type="evidence" value="ECO:0007669"/>
    <property type="project" value="InterPro"/>
</dbReference>
<feature type="domain" description="EAL" evidence="2">
    <location>
        <begin position="525"/>
        <end position="779"/>
    </location>
</feature>
<dbReference type="SMART" id="SM00052">
    <property type="entry name" value="EAL"/>
    <property type="match status" value="1"/>
</dbReference>
<dbReference type="Pfam" id="PF00990">
    <property type="entry name" value="GGDEF"/>
    <property type="match status" value="1"/>
</dbReference>
<dbReference type="PROSITE" id="PS50885">
    <property type="entry name" value="HAMP"/>
    <property type="match status" value="1"/>
</dbReference>
<dbReference type="PANTHER" id="PTHR44757:SF2">
    <property type="entry name" value="BIOFILM ARCHITECTURE MAINTENANCE PROTEIN MBAA"/>
    <property type="match status" value="1"/>
</dbReference>
<dbReference type="SUPFAM" id="SSF141868">
    <property type="entry name" value="EAL domain-like"/>
    <property type="match status" value="1"/>
</dbReference>
<dbReference type="OrthoDB" id="9762141at2"/>
<proteinExistence type="predicted"/>
<name>A0A1I3C7N9_9FIRM</name>
<evidence type="ECO:0000259" key="3">
    <source>
        <dbReference type="PROSITE" id="PS50885"/>
    </source>
</evidence>
<feature type="transmembrane region" description="Helical" evidence="1">
    <location>
        <begin position="271"/>
        <end position="290"/>
    </location>
</feature>
<feature type="transmembrane region" description="Helical" evidence="1">
    <location>
        <begin position="12"/>
        <end position="37"/>
    </location>
</feature>
<accession>A0A1I3C7N9</accession>
<dbReference type="SUPFAM" id="SSF158472">
    <property type="entry name" value="HAMP domain-like"/>
    <property type="match status" value="1"/>
</dbReference>
<dbReference type="Gene3D" id="3.30.70.270">
    <property type="match status" value="1"/>
</dbReference>
<dbReference type="InterPro" id="IPR052155">
    <property type="entry name" value="Biofilm_reg_signaling"/>
</dbReference>
<dbReference type="InterPro" id="IPR035919">
    <property type="entry name" value="EAL_sf"/>
</dbReference>
<dbReference type="InterPro" id="IPR029787">
    <property type="entry name" value="Nucleotide_cyclase"/>
</dbReference>
<dbReference type="CDD" id="cd18773">
    <property type="entry name" value="PDC1_HK_sensor"/>
    <property type="match status" value="1"/>
</dbReference>
<dbReference type="AlphaFoldDB" id="A0A1I3C7N9"/>
<dbReference type="Pfam" id="PF00563">
    <property type="entry name" value="EAL"/>
    <property type="match status" value="1"/>
</dbReference>
<dbReference type="CDD" id="cd06225">
    <property type="entry name" value="HAMP"/>
    <property type="match status" value="1"/>
</dbReference>
<keyword evidence="1" id="KW-0812">Transmembrane</keyword>
<dbReference type="SUPFAM" id="SSF55073">
    <property type="entry name" value="Nucleotide cyclase"/>
    <property type="match status" value="1"/>
</dbReference>
<dbReference type="NCBIfam" id="TIGR00254">
    <property type="entry name" value="GGDEF"/>
    <property type="match status" value="1"/>
</dbReference>
<dbReference type="InterPro" id="IPR000160">
    <property type="entry name" value="GGDEF_dom"/>
</dbReference>
<keyword evidence="6" id="KW-1185">Reference proteome</keyword>
<dbReference type="STRING" id="69895.SAMN05192551_102267"/>
<evidence type="ECO:0000259" key="2">
    <source>
        <dbReference type="PROSITE" id="PS50883"/>
    </source>
</evidence>
<dbReference type="Gene3D" id="6.10.340.10">
    <property type="match status" value="1"/>
</dbReference>
<dbReference type="RefSeq" id="WP_093370572.1">
    <property type="nucleotide sequence ID" value="NZ_FOQA01000002.1"/>
</dbReference>
<dbReference type="CDD" id="cd01948">
    <property type="entry name" value="EAL"/>
    <property type="match status" value="1"/>
</dbReference>
<evidence type="ECO:0000313" key="6">
    <source>
        <dbReference type="Proteomes" id="UP000199287"/>
    </source>
</evidence>
<dbReference type="GO" id="GO:0007165">
    <property type="term" value="P:signal transduction"/>
    <property type="evidence" value="ECO:0007669"/>
    <property type="project" value="InterPro"/>
</dbReference>
<keyword evidence="1" id="KW-1133">Transmembrane helix</keyword>
<keyword evidence="1" id="KW-0472">Membrane</keyword>
<dbReference type="InterPro" id="IPR003660">
    <property type="entry name" value="HAMP_dom"/>
</dbReference>
<dbReference type="PANTHER" id="PTHR44757">
    <property type="entry name" value="DIGUANYLATE CYCLASE DGCP"/>
    <property type="match status" value="1"/>
</dbReference>
<dbReference type="InterPro" id="IPR001633">
    <property type="entry name" value="EAL_dom"/>
</dbReference>
<dbReference type="Pfam" id="PF00672">
    <property type="entry name" value="HAMP"/>
    <property type="match status" value="1"/>
</dbReference>
<dbReference type="PROSITE" id="PS50887">
    <property type="entry name" value="GGDEF"/>
    <property type="match status" value="1"/>
</dbReference>
<dbReference type="Gene3D" id="3.20.20.450">
    <property type="entry name" value="EAL domain"/>
    <property type="match status" value="1"/>
</dbReference>
<dbReference type="Gene3D" id="3.30.450.20">
    <property type="entry name" value="PAS domain"/>
    <property type="match status" value="1"/>
</dbReference>
<dbReference type="PROSITE" id="PS50883">
    <property type="entry name" value="EAL"/>
    <property type="match status" value="1"/>
</dbReference>
<dbReference type="CDD" id="cd01949">
    <property type="entry name" value="GGDEF"/>
    <property type="match status" value="1"/>
</dbReference>
<dbReference type="EMBL" id="FOQA01000002">
    <property type="protein sequence ID" value="SFH70564.1"/>
    <property type="molecule type" value="Genomic_DNA"/>
</dbReference>
<gene>
    <name evidence="5" type="ORF">SAMN05192551_102267</name>
</gene>
<sequence length="783" mass="90687">MKKSRKLRDYIIRSNILAVLLPILMVGLLVVSIIIYYNEQEMQQKNHIITATIAQRISQMLDKPIADLKEIAELIDRQILSADKLMEYLETVVTHADYLEGLEIIDENARVRYMAPYNQYLMGISRVNQAYYQIASRQEEPYFSTSFISQQTGSPALTVAMKHESKVLVAYLNLEQISLLSSQLSESYGNNMLVAVTDRRGVYISYKELEKVYQREMDPNIYMISEGIQERDFYTGKHLDHWITAYPVENANWYTIVYQSVDTLYDTIKRIIFVSFLVILMFFLLSTSITRRNLRKITHSFQEFLDQTREIAKGNYERRVQTDSFEEFHQLAESFNIMVDKIESRNRRLQDLAYFDPVTKLPNASYLHDFLGNMLSKHQKTNKKLAVIYFDLDHFKRINDTYGHTFGDEVLAQVGERLLAEEDQSGTVARMSGDDFVCVLPDVGDLEMVLEKIKNLRKKFVLPISSRDTEVYLDISFGIALYPEHGDTVETLLQHADTATSTSKKEGSNKYTFFHESMKLDLRRKMDLEKGMRRALENQEMSLCYQPQVFAKTAENRGVEALLRWHHPVFGSVSPYEFIQVAEESGQILAIGEWVLSKACEKLAEFNDHQPHKLTMSVNVSTLQLRSRGFVEMVKKYVKKHKINPSFLELEMTESVFIHSFDEAVTILNELREIGVKISLDDFGTGFSSLSYLRHLPINTLKIDKAFVQGMETDKDTEIMIDSVITMAHNMNLDVIAEGVENEWQLQAMKRYECDMVQGYHISHPLTEEMLGKYFEKKNDENS</sequence>
<feature type="domain" description="HAMP" evidence="3">
    <location>
        <begin position="295"/>
        <end position="347"/>
    </location>
</feature>
<dbReference type="SMART" id="SM00267">
    <property type="entry name" value="GGDEF"/>
    <property type="match status" value="1"/>
</dbReference>
<dbReference type="SMART" id="SM00304">
    <property type="entry name" value="HAMP"/>
    <property type="match status" value="1"/>
</dbReference>